<feature type="coiled-coil region" evidence="3">
    <location>
        <begin position="24"/>
        <end position="51"/>
    </location>
</feature>
<dbReference type="InterPro" id="IPR036894">
    <property type="entry name" value="YbaB-like_sf"/>
</dbReference>
<dbReference type="Pfam" id="PF02575">
    <property type="entry name" value="YbaB_DNA_bd"/>
    <property type="match status" value="1"/>
</dbReference>
<evidence type="ECO:0000256" key="1">
    <source>
        <dbReference type="ARBA" id="ARBA00023125"/>
    </source>
</evidence>
<dbReference type="GO" id="GO:0003677">
    <property type="term" value="F:DNA binding"/>
    <property type="evidence" value="ECO:0007669"/>
    <property type="project" value="UniProtKB-UniRule"/>
</dbReference>
<dbReference type="GO" id="GO:0005829">
    <property type="term" value="C:cytosol"/>
    <property type="evidence" value="ECO:0007669"/>
    <property type="project" value="TreeGrafter"/>
</dbReference>
<comment type="caution">
    <text evidence="4">The sequence shown here is derived from an EMBL/GenBank/DDBJ whole genome shotgun (WGS) entry which is preliminary data.</text>
</comment>
<dbReference type="PIRSF" id="PIRSF004555">
    <property type="entry name" value="UCP004555"/>
    <property type="match status" value="1"/>
</dbReference>
<evidence type="ECO:0000256" key="3">
    <source>
        <dbReference type="SAM" id="Coils"/>
    </source>
</evidence>
<dbReference type="PANTHER" id="PTHR33449">
    <property type="entry name" value="NUCLEOID-ASSOCIATED PROTEIN YBAB"/>
    <property type="match status" value="1"/>
</dbReference>
<dbReference type="AlphaFoldDB" id="A0A2J8B4X4"/>
<name>A0A2J8B4X4_9FIRM</name>
<keyword evidence="3" id="KW-0175">Coiled coil</keyword>
<sequence length="118" mass="12475">MAKRKGFGGFPGNFGGGFGGGANMNQLIQQAQKMQRDMEAAQADISASEIEATAGGGMVKAKINGDHRLLALEIKPEAVDPDDIELLQDMICSAVNEAERLLAEKTASIMPKLPNGLF</sequence>
<dbReference type="InterPro" id="IPR004401">
    <property type="entry name" value="YbaB/EbfC"/>
</dbReference>
<dbReference type="SUPFAM" id="SSF82607">
    <property type="entry name" value="YbaB-like"/>
    <property type="match status" value="1"/>
</dbReference>
<protein>
    <recommendedName>
        <fullName evidence="2">Nucleoid-associated protein B7R76_02715</fullName>
    </recommendedName>
</protein>
<keyword evidence="1 2" id="KW-0238">DNA-binding</keyword>
<dbReference type="Proteomes" id="UP000236394">
    <property type="component" value="Unassembled WGS sequence"/>
</dbReference>
<evidence type="ECO:0000313" key="5">
    <source>
        <dbReference type="Proteomes" id="UP000236394"/>
    </source>
</evidence>
<dbReference type="GO" id="GO:0043590">
    <property type="term" value="C:bacterial nucleoid"/>
    <property type="evidence" value="ECO:0007669"/>
    <property type="project" value="UniProtKB-UniRule"/>
</dbReference>
<comment type="similarity">
    <text evidence="2">Belongs to the YbaB/EbfC family.</text>
</comment>
<keyword evidence="2" id="KW-0963">Cytoplasm</keyword>
<comment type="subunit">
    <text evidence="2">Homodimer.</text>
</comment>
<dbReference type="RefSeq" id="WP_012993291.1">
    <property type="nucleotide sequence ID" value="NZ_NBZD01000001.1"/>
</dbReference>
<dbReference type="EMBL" id="NBZD01000001">
    <property type="protein sequence ID" value="PNH19806.1"/>
    <property type="molecule type" value="Genomic_DNA"/>
</dbReference>
<evidence type="ECO:0000256" key="2">
    <source>
        <dbReference type="HAMAP-Rule" id="MF_00274"/>
    </source>
</evidence>
<dbReference type="HAMAP" id="MF_00274">
    <property type="entry name" value="DNA_YbaB_EbfC"/>
    <property type="match status" value="1"/>
</dbReference>
<dbReference type="PANTHER" id="PTHR33449:SF1">
    <property type="entry name" value="NUCLEOID-ASSOCIATED PROTEIN YBAB"/>
    <property type="match status" value="1"/>
</dbReference>
<dbReference type="Gene3D" id="3.30.1310.10">
    <property type="entry name" value="Nucleoid-associated protein YbaB-like domain"/>
    <property type="match status" value="1"/>
</dbReference>
<dbReference type="NCBIfam" id="TIGR00103">
    <property type="entry name" value="DNA_YbaB_EbfC"/>
    <property type="match status" value="1"/>
</dbReference>
<evidence type="ECO:0000313" key="4">
    <source>
        <dbReference type="EMBL" id="PNH19806.1"/>
    </source>
</evidence>
<comment type="function">
    <text evidence="2">Binds to DNA and alters its conformation. May be involved in regulation of gene expression, nucleoid organization and DNA protection.</text>
</comment>
<proteinExistence type="inferred from homology"/>
<gene>
    <name evidence="4" type="ORF">B7R76_02715</name>
</gene>
<organism evidence="4 5">
    <name type="scientific">Mageeibacillus indolicus</name>
    <dbReference type="NCBI Taxonomy" id="884684"/>
    <lineage>
        <taxon>Bacteria</taxon>
        <taxon>Bacillati</taxon>
        <taxon>Bacillota</taxon>
        <taxon>Clostridia</taxon>
        <taxon>Eubacteriales</taxon>
        <taxon>Oscillospiraceae</taxon>
        <taxon>Mageeibacillus</taxon>
    </lineage>
</organism>
<comment type="subcellular location">
    <subcellularLocation>
        <location evidence="2">Cytoplasm</location>
        <location evidence="2">Nucleoid</location>
    </subcellularLocation>
</comment>
<reference evidence="5" key="1">
    <citation type="submission" date="2017-04" db="EMBL/GenBank/DDBJ databases">
        <authorList>
            <person name="Bumgarner R.E."/>
            <person name="Fredricks D.N."/>
            <person name="Srinivasan S."/>
        </authorList>
    </citation>
    <scope>NUCLEOTIDE SEQUENCE [LARGE SCALE GENOMIC DNA]</scope>
    <source>
        <strain evidence="5">KA00405</strain>
    </source>
</reference>
<dbReference type="OMA" id="MGNMMKQ"/>
<accession>A0A2J8B4X4</accession>